<dbReference type="InterPro" id="IPR051068">
    <property type="entry name" value="MFS_Domain-Containing_Protein"/>
</dbReference>
<name>A0AAF3FKA3_9BILA</name>
<keyword evidence="4 5" id="KW-0472">Membrane</keyword>
<evidence type="ECO:0000256" key="3">
    <source>
        <dbReference type="ARBA" id="ARBA00022989"/>
    </source>
</evidence>
<organism evidence="6 7">
    <name type="scientific">Mesorhabditis belari</name>
    <dbReference type="NCBI Taxonomy" id="2138241"/>
    <lineage>
        <taxon>Eukaryota</taxon>
        <taxon>Metazoa</taxon>
        <taxon>Ecdysozoa</taxon>
        <taxon>Nematoda</taxon>
        <taxon>Chromadorea</taxon>
        <taxon>Rhabditida</taxon>
        <taxon>Rhabditina</taxon>
        <taxon>Rhabditomorpha</taxon>
        <taxon>Rhabditoidea</taxon>
        <taxon>Rhabditidae</taxon>
        <taxon>Mesorhabditinae</taxon>
        <taxon>Mesorhabditis</taxon>
    </lineage>
</organism>
<sequence>MLLPPILQLLFTSFEYPGISIGHEAIRLHLFSGPVLITLITNILATLTIVFLFSEPASLEQMKIQETLNKGKQSEKFESCSFGVKTMNFLKNPSFSWHLISMICLAKVAIYASNATVTVVHSAWSQIAFGWSSSETVIKLTNAKIYLGIVSITITLVLFKLGKKIGDHVVLLICSLFILSHFIITYPMPELATLTTPLYNETTHGGCNEIEYSWCGARVGNSDVWVYSSVALMVIAVQIALVSSDAIFSNLLEKIDQSMMQGLLIVLSDAVQMIASMYSADLFTRWGLEPLWILNIFISIFVVFVSIFYFKRFKL</sequence>
<feature type="transmembrane region" description="Helical" evidence="5">
    <location>
        <begin position="95"/>
        <end position="124"/>
    </location>
</feature>
<reference evidence="7" key="1">
    <citation type="submission" date="2024-02" db="UniProtKB">
        <authorList>
            <consortium name="WormBaseParasite"/>
        </authorList>
    </citation>
    <scope>IDENTIFICATION</scope>
</reference>
<evidence type="ECO:0000256" key="2">
    <source>
        <dbReference type="ARBA" id="ARBA00022692"/>
    </source>
</evidence>
<dbReference type="AlphaFoldDB" id="A0AAF3FKA3"/>
<keyword evidence="3 5" id="KW-1133">Transmembrane helix</keyword>
<dbReference type="Proteomes" id="UP000887575">
    <property type="component" value="Unassembled WGS sequence"/>
</dbReference>
<keyword evidence="6" id="KW-1185">Reference proteome</keyword>
<evidence type="ECO:0000313" key="6">
    <source>
        <dbReference type="Proteomes" id="UP000887575"/>
    </source>
</evidence>
<evidence type="ECO:0000256" key="1">
    <source>
        <dbReference type="ARBA" id="ARBA00004141"/>
    </source>
</evidence>
<dbReference type="InterPro" id="IPR036259">
    <property type="entry name" value="MFS_trans_sf"/>
</dbReference>
<dbReference type="GO" id="GO:0005765">
    <property type="term" value="C:lysosomal membrane"/>
    <property type="evidence" value="ECO:0007669"/>
    <property type="project" value="TreeGrafter"/>
</dbReference>
<proteinExistence type="predicted"/>
<dbReference type="PANTHER" id="PTHR23510:SF25">
    <property type="entry name" value="MFS DOMAIN-CONTAINING PROTEIN"/>
    <property type="match status" value="1"/>
</dbReference>
<protein>
    <submittedName>
        <fullName evidence="7">Uncharacterized protein</fullName>
    </submittedName>
</protein>
<feature type="transmembrane region" description="Helical" evidence="5">
    <location>
        <begin position="260"/>
        <end position="280"/>
    </location>
</feature>
<evidence type="ECO:0000256" key="5">
    <source>
        <dbReference type="SAM" id="Phobius"/>
    </source>
</evidence>
<feature type="transmembrane region" description="Helical" evidence="5">
    <location>
        <begin position="32"/>
        <end position="53"/>
    </location>
</feature>
<evidence type="ECO:0000256" key="4">
    <source>
        <dbReference type="ARBA" id="ARBA00023136"/>
    </source>
</evidence>
<dbReference type="SUPFAM" id="SSF103473">
    <property type="entry name" value="MFS general substrate transporter"/>
    <property type="match status" value="1"/>
</dbReference>
<feature type="transmembrane region" description="Helical" evidence="5">
    <location>
        <begin position="169"/>
        <end position="188"/>
    </location>
</feature>
<evidence type="ECO:0000313" key="7">
    <source>
        <dbReference type="WBParaSite" id="MBELARI_LOCUS7424"/>
    </source>
</evidence>
<dbReference type="Gene3D" id="1.20.1250.20">
    <property type="entry name" value="MFS general substrate transporter like domains"/>
    <property type="match status" value="1"/>
</dbReference>
<keyword evidence="2 5" id="KW-0812">Transmembrane</keyword>
<dbReference type="PANTHER" id="PTHR23510">
    <property type="entry name" value="INNER MEMBRANE TRANSPORT PROTEIN YAJR"/>
    <property type="match status" value="1"/>
</dbReference>
<feature type="transmembrane region" description="Helical" evidence="5">
    <location>
        <begin position="292"/>
        <end position="310"/>
    </location>
</feature>
<feature type="transmembrane region" description="Helical" evidence="5">
    <location>
        <begin position="224"/>
        <end position="248"/>
    </location>
</feature>
<feature type="transmembrane region" description="Helical" evidence="5">
    <location>
        <begin position="144"/>
        <end position="162"/>
    </location>
</feature>
<dbReference type="WBParaSite" id="MBELARI_LOCUS7424">
    <property type="protein sequence ID" value="MBELARI_LOCUS7424"/>
    <property type="gene ID" value="MBELARI_LOCUS7424"/>
</dbReference>
<comment type="subcellular location">
    <subcellularLocation>
        <location evidence="1">Membrane</location>
        <topology evidence="1">Multi-pass membrane protein</topology>
    </subcellularLocation>
</comment>
<accession>A0AAF3FKA3</accession>